<name>A0AC34G927_9BILA</name>
<evidence type="ECO:0000313" key="1">
    <source>
        <dbReference type="Proteomes" id="UP000887579"/>
    </source>
</evidence>
<dbReference type="WBParaSite" id="ES5_v2.g25834.t1">
    <property type="protein sequence ID" value="ES5_v2.g25834.t1"/>
    <property type="gene ID" value="ES5_v2.g25834"/>
</dbReference>
<organism evidence="1 2">
    <name type="scientific">Panagrolaimus sp. ES5</name>
    <dbReference type="NCBI Taxonomy" id="591445"/>
    <lineage>
        <taxon>Eukaryota</taxon>
        <taxon>Metazoa</taxon>
        <taxon>Ecdysozoa</taxon>
        <taxon>Nematoda</taxon>
        <taxon>Chromadorea</taxon>
        <taxon>Rhabditida</taxon>
        <taxon>Tylenchina</taxon>
        <taxon>Panagrolaimomorpha</taxon>
        <taxon>Panagrolaimoidea</taxon>
        <taxon>Panagrolaimidae</taxon>
        <taxon>Panagrolaimus</taxon>
    </lineage>
</organism>
<accession>A0AC34G927</accession>
<proteinExistence type="predicted"/>
<reference evidence="2" key="1">
    <citation type="submission" date="2022-11" db="UniProtKB">
        <authorList>
            <consortium name="WormBaseParasite"/>
        </authorList>
    </citation>
    <scope>IDENTIFICATION</scope>
</reference>
<sequence length="196" mass="23569">MILSKDVYDKCTAPYQKVIDEFEQKIADIKSQDGIDEENKYAQLKLVVDAFFESYYIPMEYWSHFYEHDLNNSKVFDDWGYSELYIYLRHKSLDFYEKPGYTSDFLEYIFVLNYGFLNFGEYFAEETEITFPHSHLVELFHFHERGLSSPPPKKVVERYEAMRLLYFKIKAVEDDVEQWFKLLLEVGIDDFVTHVT</sequence>
<protein>
    <submittedName>
        <fullName evidence="2">Uncharacterized protein</fullName>
    </submittedName>
</protein>
<evidence type="ECO:0000313" key="2">
    <source>
        <dbReference type="WBParaSite" id="ES5_v2.g25834.t1"/>
    </source>
</evidence>
<dbReference type="Proteomes" id="UP000887579">
    <property type="component" value="Unplaced"/>
</dbReference>